<dbReference type="EMBL" id="JAGIZB010000008">
    <property type="protein sequence ID" value="MBP0445078.1"/>
    <property type="molecule type" value="Genomic_DNA"/>
</dbReference>
<evidence type="ECO:0000256" key="1">
    <source>
        <dbReference type="ARBA" id="ARBA00006987"/>
    </source>
</evidence>
<organism evidence="2 3">
    <name type="scientific">Pararoseomonas baculiformis</name>
    <dbReference type="NCBI Taxonomy" id="2820812"/>
    <lineage>
        <taxon>Bacteria</taxon>
        <taxon>Pseudomonadati</taxon>
        <taxon>Pseudomonadota</taxon>
        <taxon>Alphaproteobacteria</taxon>
        <taxon>Acetobacterales</taxon>
        <taxon>Acetobacteraceae</taxon>
        <taxon>Pararoseomonas</taxon>
    </lineage>
</organism>
<dbReference type="Proteomes" id="UP000681594">
    <property type="component" value="Unassembled WGS sequence"/>
</dbReference>
<protein>
    <submittedName>
        <fullName evidence="2">Tripartite tricarboxylate transporter substrate binding protein</fullName>
    </submittedName>
</protein>
<sequence>MISREIGNRMAQATGWTVVMENRPGAGGNIGLDVVAKANPDGYTIGMGQAANLAINPSLYRRMPFDPLTDLAPVTTIAQQPNVLVVRKDAPWADLPALVADAKKRPGALTVGHSGAGTTGHLSGEMFAHRAGIELTVVPYVGAAPVLTDMLGGRIDMFFANPLAAKGTLESGGVRALAVTSLGRVGFLPEVPAVAERGYPGFEAMNWTGIVAPAHTPDAIVGRLNEVLREILRHPTVAARLSGEGSEPMGSTPQEFASFLRSEHKKWGDVIRDSRIQLP</sequence>
<gene>
    <name evidence="2" type="ORF">J8J14_09820</name>
</gene>
<name>A0ABS4ADI7_9PROT</name>
<dbReference type="InterPro" id="IPR005064">
    <property type="entry name" value="BUG"/>
</dbReference>
<dbReference type="Gene3D" id="3.40.190.10">
    <property type="entry name" value="Periplasmic binding protein-like II"/>
    <property type="match status" value="1"/>
</dbReference>
<dbReference type="RefSeq" id="WP_209379330.1">
    <property type="nucleotide sequence ID" value="NZ_JAGIZB010000008.1"/>
</dbReference>
<comment type="similarity">
    <text evidence="1">Belongs to the UPF0065 (bug) family.</text>
</comment>
<dbReference type="InterPro" id="IPR042100">
    <property type="entry name" value="Bug_dom1"/>
</dbReference>
<dbReference type="Gene3D" id="3.40.190.150">
    <property type="entry name" value="Bordetella uptake gene, domain 1"/>
    <property type="match status" value="1"/>
</dbReference>
<comment type="caution">
    <text evidence="2">The sequence shown here is derived from an EMBL/GenBank/DDBJ whole genome shotgun (WGS) entry which is preliminary data.</text>
</comment>
<reference evidence="2 3" key="1">
    <citation type="submission" date="2021-03" db="EMBL/GenBank/DDBJ databases">
        <authorList>
            <person name="So Y."/>
        </authorList>
    </citation>
    <scope>NUCLEOTIDE SEQUENCE [LARGE SCALE GENOMIC DNA]</scope>
    <source>
        <strain evidence="2 3">SSH11</strain>
    </source>
</reference>
<evidence type="ECO:0000313" key="3">
    <source>
        <dbReference type="Proteomes" id="UP000681594"/>
    </source>
</evidence>
<dbReference type="SUPFAM" id="SSF53850">
    <property type="entry name" value="Periplasmic binding protein-like II"/>
    <property type="match status" value="1"/>
</dbReference>
<accession>A0ABS4ADI7</accession>
<evidence type="ECO:0000313" key="2">
    <source>
        <dbReference type="EMBL" id="MBP0445078.1"/>
    </source>
</evidence>
<dbReference type="PANTHER" id="PTHR42928:SF5">
    <property type="entry name" value="BLR1237 PROTEIN"/>
    <property type="match status" value="1"/>
</dbReference>
<dbReference type="PANTHER" id="PTHR42928">
    <property type="entry name" value="TRICARBOXYLATE-BINDING PROTEIN"/>
    <property type="match status" value="1"/>
</dbReference>
<dbReference type="Pfam" id="PF03401">
    <property type="entry name" value="TctC"/>
    <property type="match status" value="1"/>
</dbReference>
<proteinExistence type="inferred from homology"/>
<dbReference type="PIRSF" id="PIRSF017082">
    <property type="entry name" value="YflP"/>
    <property type="match status" value="1"/>
</dbReference>
<dbReference type="CDD" id="cd13578">
    <property type="entry name" value="PBP2_Bug27"/>
    <property type="match status" value="1"/>
</dbReference>
<keyword evidence="3" id="KW-1185">Reference proteome</keyword>